<name>A0AAE0ESB2_9CHLO</name>
<dbReference type="EMBL" id="LGRX02034023">
    <property type="protein sequence ID" value="KAK3239108.1"/>
    <property type="molecule type" value="Genomic_DNA"/>
</dbReference>
<feature type="region of interest" description="Disordered" evidence="1">
    <location>
        <begin position="1"/>
        <end position="22"/>
    </location>
</feature>
<dbReference type="AlphaFoldDB" id="A0AAE0ESB2"/>
<reference evidence="2 3" key="1">
    <citation type="journal article" date="2015" name="Genome Biol. Evol.">
        <title>Comparative Genomics of a Bacterivorous Green Alga Reveals Evolutionary Causalities and Consequences of Phago-Mixotrophic Mode of Nutrition.</title>
        <authorList>
            <person name="Burns J.A."/>
            <person name="Paasch A."/>
            <person name="Narechania A."/>
            <person name="Kim E."/>
        </authorList>
    </citation>
    <scope>NUCLEOTIDE SEQUENCE [LARGE SCALE GENOMIC DNA]</scope>
    <source>
        <strain evidence="2 3">PLY_AMNH</strain>
    </source>
</reference>
<organism evidence="2 3">
    <name type="scientific">Cymbomonas tetramitiformis</name>
    <dbReference type="NCBI Taxonomy" id="36881"/>
    <lineage>
        <taxon>Eukaryota</taxon>
        <taxon>Viridiplantae</taxon>
        <taxon>Chlorophyta</taxon>
        <taxon>Pyramimonadophyceae</taxon>
        <taxon>Pyramimonadales</taxon>
        <taxon>Pyramimonadaceae</taxon>
        <taxon>Cymbomonas</taxon>
    </lineage>
</organism>
<proteinExistence type="predicted"/>
<protein>
    <submittedName>
        <fullName evidence="2">Uncharacterized protein</fullName>
    </submittedName>
</protein>
<sequence>MPLAFPVTQERPGDGQSGAKRNWREELDPFVEQLGASEIEAPGFVQYPQGLSALNEDSSCCACYRIPSYEHVALLGCLQKAVKDDAPPRLNPGELEIIQDGDVPAGVRVLNLTLRAKLEKLGMGRKKARIYVQGNKQGFRV</sequence>
<evidence type="ECO:0000256" key="1">
    <source>
        <dbReference type="SAM" id="MobiDB-lite"/>
    </source>
</evidence>
<dbReference type="Proteomes" id="UP001190700">
    <property type="component" value="Unassembled WGS sequence"/>
</dbReference>
<accession>A0AAE0ESB2</accession>
<comment type="caution">
    <text evidence="2">The sequence shown here is derived from an EMBL/GenBank/DDBJ whole genome shotgun (WGS) entry which is preliminary data.</text>
</comment>
<gene>
    <name evidence="2" type="ORF">CYMTET_50945</name>
</gene>
<keyword evidence="3" id="KW-1185">Reference proteome</keyword>
<evidence type="ECO:0000313" key="3">
    <source>
        <dbReference type="Proteomes" id="UP001190700"/>
    </source>
</evidence>
<evidence type="ECO:0000313" key="2">
    <source>
        <dbReference type="EMBL" id="KAK3239108.1"/>
    </source>
</evidence>